<dbReference type="OrthoDB" id="9773828at2"/>
<dbReference type="SUPFAM" id="SSF51430">
    <property type="entry name" value="NAD(P)-linked oxidoreductase"/>
    <property type="match status" value="1"/>
</dbReference>
<keyword evidence="1" id="KW-0560">Oxidoreductase</keyword>
<dbReference type="Gene3D" id="3.20.20.100">
    <property type="entry name" value="NADP-dependent oxidoreductase domain"/>
    <property type="match status" value="1"/>
</dbReference>
<sequence>MKTRKLGAQGLEIPMIGLGCMGMSSFASTGDIYGKADEKESIATIHRSLELGGNFLDTADLYGPFENERLIARAIRGKRNEFILASKFGFEIDDNDQVTWRINGQPDYIRKSIERSLKNLDTNVIDLYYMHRPDPNVPIEETVGAMGELVTAGKVKYLGISEVNAEQIRRAHATFPITAVQNEISLFGREAETNGVYDLTQELGIGLVAYSPLGRGFITGEIKSPDDIPEDDFRRLIPRFQGEQFYKNLDLVRELEKIGKEKDVTSSQLALAWLIQKGIVPIPGTKRVRYVEQNIAATDIQLTAEELQRIEAILPVGLNTGSRDVNIPLQS</sequence>
<keyword evidence="4" id="KW-1185">Reference proteome</keyword>
<protein>
    <submittedName>
        <fullName evidence="3">Aldo/keto reductase</fullName>
    </submittedName>
</protein>
<feature type="domain" description="NADP-dependent oxidoreductase" evidence="2">
    <location>
        <begin position="20"/>
        <end position="314"/>
    </location>
</feature>
<comment type="caution">
    <text evidence="3">The sequence shown here is derived from an EMBL/GenBank/DDBJ whole genome shotgun (WGS) entry which is preliminary data.</text>
</comment>
<dbReference type="Proteomes" id="UP000250831">
    <property type="component" value="Unassembled WGS sequence"/>
</dbReference>
<dbReference type="Pfam" id="PF00248">
    <property type="entry name" value="Aldo_ket_red"/>
    <property type="match status" value="1"/>
</dbReference>
<dbReference type="PANTHER" id="PTHR43625:SF40">
    <property type="entry name" value="ALDO-KETO REDUCTASE YAKC [NADP(+)]"/>
    <property type="match status" value="1"/>
</dbReference>
<dbReference type="EMBL" id="QCXX01000001">
    <property type="protein sequence ID" value="PUV25709.1"/>
    <property type="molecule type" value="Genomic_DNA"/>
</dbReference>
<evidence type="ECO:0000259" key="2">
    <source>
        <dbReference type="Pfam" id="PF00248"/>
    </source>
</evidence>
<dbReference type="GO" id="GO:0005737">
    <property type="term" value="C:cytoplasm"/>
    <property type="evidence" value="ECO:0007669"/>
    <property type="project" value="TreeGrafter"/>
</dbReference>
<dbReference type="InterPro" id="IPR023210">
    <property type="entry name" value="NADP_OxRdtase_dom"/>
</dbReference>
<evidence type="ECO:0000313" key="4">
    <source>
        <dbReference type="Proteomes" id="UP000250831"/>
    </source>
</evidence>
<accession>A0A363NY31</accession>
<name>A0A363NY31_9SPHI</name>
<reference evidence="3 4" key="1">
    <citation type="submission" date="2018-04" db="EMBL/GenBank/DDBJ databases">
        <title>Sphingobacterium sp. M46 Genome.</title>
        <authorList>
            <person name="Cheng J."/>
            <person name="Li Y."/>
        </authorList>
    </citation>
    <scope>NUCLEOTIDE SEQUENCE [LARGE SCALE GENOMIC DNA]</scope>
    <source>
        <strain evidence="3 4">M46</strain>
    </source>
</reference>
<evidence type="ECO:0000256" key="1">
    <source>
        <dbReference type="ARBA" id="ARBA00023002"/>
    </source>
</evidence>
<organism evidence="3 4">
    <name type="scientific">Sphingobacterium athyrii</name>
    <dbReference type="NCBI Taxonomy" id="2152717"/>
    <lineage>
        <taxon>Bacteria</taxon>
        <taxon>Pseudomonadati</taxon>
        <taxon>Bacteroidota</taxon>
        <taxon>Sphingobacteriia</taxon>
        <taxon>Sphingobacteriales</taxon>
        <taxon>Sphingobacteriaceae</taxon>
        <taxon>Sphingobacterium</taxon>
    </lineage>
</organism>
<proteinExistence type="predicted"/>
<dbReference type="AlphaFoldDB" id="A0A363NY31"/>
<dbReference type="PANTHER" id="PTHR43625">
    <property type="entry name" value="AFLATOXIN B1 ALDEHYDE REDUCTASE"/>
    <property type="match status" value="1"/>
</dbReference>
<dbReference type="CDD" id="cd19076">
    <property type="entry name" value="AKR_AKR13A_13D"/>
    <property type="match status" value="1"/>
</dbReference>
<gene>
    <name evidence="3" type="ORF">DCO56_01635</name>
</gene>
<evidence type="ECO:0000313" key="3">
    <source>
        <dbReference type="EMBL" id="PUV25709.1"/>
    </source>
</evidence>
<dbReference type="GO" id="GO:0016491">
    <property type="term" value="F:oxidoreductase activity"/>
    <property type="evidence" value="ECO:0007669"/>
    <property type="project" value="UniProtKB-KW"/>
</dbReference>
<dbReference type="InterPro" id="IPR050791">
    <property type="entry name" value="Aldo-Keto_reductase"/>
</dbReference>
<dbReference type="InterPro" id="IPR036812">
    <property type="entry name" value="NAD(P)_OxRdtase_dom_sf"/>
</dbReference>